<dbReference type="AlphaFoldDB" id="A0A3M7SC82"/>
<evidence type="ECO:0000313" key="2">
    <source>
        <dbReference type="Proteomes" id="UP000276133"/>
    </source>
</evidence>
<dbReference type="Proteomes" id="UP000276133">
    <property type="component" value="Unassembled WGS sequence"/>
</dbReference>
<protein>
    <submittedName>
        <fullName evidence="1">Uncharacterized protein</fullName>
    </submittedName>
</protein>
<sequence>MLVIDCLVNQYFYQDDRDLDYLPNDVPIHDFDDDVKTDDGFSESEPDGFYPNSLGLENELTLIDYNPIHRDKQHNRSLIDITNNLSEIKLDVSAFEIAIF</sequence>
<reference evidence="1 2" key="1">
    <citation type="journal article" date="2018" name="Sci. Rep.">
        <title>Genomic signatures of local adaptation to the degree of environmental predictability in rotifers.</title>
        <authorList>
            <person name="Franch-Gras L."/>
            <person name="Hahn C."/>
            <person name="Garcia-Roger E.M."/>
            <person name="Carmona M.J."/>
            <person name="Serra M."/>
            <person name="Gomez A."/>
        </authorList>
    </citation>
    <scope>NUCLEOTIDE SEQUENCE [LARGE SCALE GENOMIC DNA]</scope>
    <source>
        <strain evidence="1">HYR1</strain>
    </source>
</reference>
<dbReference type="EMBL" id="REGN01001663">
    <property type="protein sequence ID" value="RNA33265.1"/>
    <property type="molecule type" value="Genomic_DNA"/>
</dbReference>
<proteinExistence type="predicted"/>
<comment type="caution">
    <text evidence="1">The sequence shown here is derived from an EMBL/GenBank/DDBJ whole genome shotgun (WGS) entry which is preliminary data.</text>
</comment>
<accession>A0A3M7SC82</accession>
<gene>
    <name evidence="1" type="ORF">BpHYR1_050406</name>
</gene>
<organism evidence="1 2">
    <name type="scientific">Brachionus plicatilis</name>
    <name type="common">Marine rotifer</name>
    <name type="synonym">Brachionus muelleri</name>
    <dbReference type="NCBI Taxonomy" id="10195"/>
    <lineage>
        <taxon>Eukaryota</taxon>
        <taxon>Metazoa</taxon>
        <taxon>Spiralia</taxon>
        <taxon>Gnathifera</taxon>
        <taxon>Rotifera</taxon>
        <taxon>Eurotatoria</taxon>
        <taxon>Monogononta</taxon>
        <taxon>Pseudotrocha</taxon>
        <taxon>Ploima</taxon>
        <taxon>Brachionidae</taxon>
        <taxon>Brachionus</taxon>
    </lineage>
</organism>
<evidence type="ECO:0000313" key="1">
    <source>
        <dbReference type="EMBL" id="RNA33265.1"/>
    </source>
</evidence>
<name>A0A3M7SC82_BRAPC</name>
<keyword evidence="2" id="KW-1185">Reference proteome</keyword>